<reference evidence="1" key="1">
    <citation type="journal article" date="2016" name="Nat. Genet.">
        <title>A high-quality carrot genome assembly provides new insights into carotenoid accumulation and asterid genome evolution.</title>
        <authorList>
            <person name="Iorizzo M."/>
            <person name="Ellison S."/>
            <person name="Senalik D."/>
            <person name="Zeng P."/>
            <person name="Satapoomin P."/>
            <person name="Huang J."/>
            <person name="Bowman M."/>
            <person name="Iovene M."/>
            <person name="Sanseverino W."/>
            <person name="Cavagnaro P."/>
            <person name="Yildiz M."/>
            <person name="Macko-Podgorni A."/>
            <person name="Moranska E."/>
            <person name="Grzebelus E."/>
            <person name="Grzebelus D."/>
            <person name="Ashrafi H."/>
            <person name="Zheng Z."/>
            <person name="Cheng S."/>
            <person name="Spooner D."/>
            <person name="Van Deynze A."/>
            <person name="Simon P."/>
        </authorList>
    </citation>
    <scope>NUCLEOTIDE SEQUENCE [LARGE SCALE GENOMIC DNA]</scope>
    <source>
        <tissue evidence="1">Leaf</tissue>
    </source>
</reference>
<comment type="caution">
    <text evidence="1">The sequence shown here is derived from an EMBL/GenBank/DDBJ whole genome shotgun (WGS) entry which is preliminary data.</text>
</comment>
<name>A0A175YMS9_DAUCS</name>
<organism evidence="1">
    <name type="scientific">Daucus carota subsp. sativus</name>
    <name type="common">Carrot</name>
    <dbReference type="NCBI Taxonomy" id="79200"/>
    <lineage>
        <taxon>Eukaryota</taxon>
        <taxon>Viridiplantae</taxon>
        <taxon>Streptophyta</taxon>
        <taxon>Embryophyta</taxon>
        <taxon>Tracheophyta</taxon>
        <taxon>Spermatophyta</taxon>
        <taxon>Magnoliopsida</taxon>
        <taxon>eudicotyledons</taxon>
        <taxon>Gunneridae</taxon>
        <taxon>Pentapetalae</taxon>
        <taxon>asterids</taxon>
        <taxon>campanulids</taxon>
        <taxon>Apiales</taxon>
        <taxon>Apiaceae</taxon>
        <taxon>Apioideae</taxon>
        <taxon>Scandiceae</taxon>
        <taxon>Daucinae</taxon>
        <taxon>Daucus</taxon>
        <taxon>Daucus sect. Daucus</taxon>
    </lineage>
</organism>
<sequence length="67" mass="7851">MVARNIEIELKKLRQEKRIWHAACLIFWGLAIFESREGLQVCYSPLCCCGQLNQIMESRSHFTHGTR</sequence>
<gene>
    <name evidence="1" type="ORF">DCAR_027673</name>
</gene>
<dbReference type="AlphaFoldDB" id="A0A175YMS9"/>
<dbReference type="EMBL" id="LNRQ01000008">
    <property type="protein sequence ID" value="KZM84905.1"/>
    <property type="molecule type" value="Genomic_DNA"/>
</dbReference>
<protein>
    <submittedName>
        <fullName evidence="1">Uncharacterized protein</fullName>
    </submittedName>
</protein>
<accession>A0A175YMS9</accession>
<dbReference type="Gramene" id="KZM84905">
    <property type="protein sequence ID" value="KZM84905"/>
    <property type="gene ID" value="DCAR_027673"/>
</dbReference>
<evidence type="ECO:0000313" key="1">
    <source>
        <dbReference type="EMBL" id="KZM84905.1"/>
    </source>
</evidence>
<proteinExistence type="predicted"/>